<accession>A0A1I0KJT0</accession>
<proteinExistence type="predicted"/>
<dbReference type="Proteomes" id="UP000199361">
    <property type="component" value="Unassembled WGS sequence"/>
</dbReference>
<dbReference type="EMBL" id="FOHX01000008">
    <property type="protein sequence ID" value="SEU24470.1"/>
    <property type="molecule type" value="Genomic_DNA"/>
</dbReference>
<dbReference type="STRING" id="568860.SAMN05421811_10899"/>
<keyword evidence="2" id="KW-1185">Reference proteome</keyword>
<dbReference type="OrthoDB" id="3533678at2"/>
<evidence type="ECO:0000313" key="2">
    <source>
        <dbReference type="Proteomes" id="UP000199361"/>
    </source>
</evidence>
<organism evidence="1 2">
    <name type="scientific">Nonomuraea wenchangensis</name>
    <dbReference type="NCBI Taxonomy" id="568860"/>
    <lineage>
        <taxon>Bacteria</taxon>
        <taxon>Bacillati</taxon>
        <taxon>Actinomycetota</taxon>
        <taxon>Actinomycetes</taxon>
        <taxon>Streptosporangiales</taxon>
        <taxon>Streptosporangiaceae</taxon>
        <taxon>Nonomuraea</taxon>
    </lineage>
</organism>
<evidence type="ECO:0000313" key="1">
    <source>
        <dbReference type="EMBL" id="SEU24470.1"/>
    </source>
</evidence>
<gene>
    <name evidence="1" type="ORF">SAMN05421811_10899</name>
</gene>
<dbReference type="AlphaFoldDB" id="A0A1I0KJT0"/>
<name>A0A1I0KJT0_9ACTN</name>
<reference evidence="1 2" key="1">
    <citation type="submission" date="2016-10" db="EMBL/GenBank/DDBJ databases">
        <authorList>
            <person name="de Groot N.N."/>
        </authorList>
    </citation>
    <scope>NUCLEOTIDE SEQUENCE [LARGE SCALE GENOMIC DNA]</scope>
    <source>
        <strain evidence="1 2">CGMCC 4.5598</strain>
    </source>
</reference>
<protein>
    <submittedName>
        <fullName evidence="1">Uncharacterized protein</fullName>
    </submittedName>
</protein>
<sequence>MAFEKRLACVIDAKGSVVRGYLVDGCEFDGTNRYVVSWKVPLQGEAKTNFAATIGSTMQEPVEPGLITVGLNSDPNKMEVHTFAPDGTPSARSFHLVCFRDQ</sequence>